<dbReference type="AlphaFoldDB" id="A0A7L5BTJ6"/>
<keyword evidence="4" id="KW-1185">Reference proteome</keyword>
<evidence type="ECO:0000313" key="3">
    <source>
        <dbReference type="EMBL" id="QIE54093.1"/>
    </source>
</evidence>
<reference evidence="3 4" key="1">
    <citation type="submission" date="2020-02" db="EMBL/GenBank/DDBJ databases">
        <title>complete genome sequence of Rhodobacteraceae bacterium.</title>
        <authorList>
            <person name="Park J."/>
            <person name="Kim Y.-S."/>
            <person name="Kim K.-H."/>
        </authorList>
    </citation>
    <scope>NUCLEOTIDE SEQUENCE [LARGE SCALE GENOMIC DNA]</scope>
    <source>
        <strain evidence="3 4">RR4-56</strain>
    </source>
</reference>
<evidence type="ECO:0000256" key="2">
    <source>
        <dbReference type="SAM" id="SignalP"/>
    </source>
</evidence>
<evidence type="ECO:0000313" key="4">
    <source>
        <dbReference type="Proteomes" id="UP000503336"/>
    </source>
</evidence>
<dbReference type="EMBL" id="CP049056">
    <property type="protein sequence ID" value="QIE54093.1"/>
    <property type="molecule type" value="Genomic_DNA"/>
</dbReference>
<gene>
    <name evidence="3" type="ORF">G5B40_00720</name>
</gene>
<feature type="region of interest" description="Disordered" evidence="1">
    <location>
        <begin position="28"/>
        <end position="120"/>
    </location>
</feature>
<accession>A0A7L5BTJ6</accession>
<protein>
    <submittedName>
        <fullName evidence="3">Uncharacterized protein</fullName>
    </submittedName>
</protein>
<dbReference type="Proteomes" id="UP000503336">
    <property type="component" value="Chromosome"/>
</dbReference>
<feature type="compositionally biased region" description="Basic and acidic residues" evidence="1">
    <location>
        <begin position="51"/>
        <end position="88"/>
    </location>
</feature>
<feature type="signal peptide" evidence="2">
    <location>
        <begin position="1"/>
        <end position="25"/>
    </location>
</feature>
<dbReference type="KEGG" id="hdh:G5B40_00720"/>
<organism evidence="3 4">
    <name type="scientific">Pikeienuella piscinae</name>
    <dbReference type="NCBI Taxonomy" id="2748098"/>
    <lineage>
        <taxon>Bacteria</taxon>
        <taxon>Pseudomonadati</taxon>
        <taxon>Pseudomonadota</taxon>
        <taxon>Alphaproteobacteria</taxon>
        <taxon>Rhodobacterales</taxon>
        <taxon>Paracoccaceae</taxon>
        <taxon>Pikeienuella</taxon>
    </lineage>
</organism>
<proteinExistence type="predicted"/>
<keyword evidence="2" id="KW-0732">Signal</keyword>
<evidence type="ECO:0000256" key="1">
    <source>
        <dbReference type="SAM" id="MobiDB-lite"/>
    </source>
</evidence>
<dbReference type="RefSeq" id="WP_165093787.1">
    <property type="nucleotide sequence ID" value="NZ_CP049056.1"/>
</dbReference>
<sequence length="120" mass="13045">MSIARAARAGSTLLLILFMAAPAGAQVVEGEAPGGPDAGVAGARPEAPEPDTDRRLNRDETPTERRARETRATVFDEHGRHRDPREQNSRGSGVAVDRLRRDQRPDYSVGPGVNIIRRQP</sequence>
<name>A0A7L5BTJ6_9RHOB</name>
<feature type="chain" id="PRO_5029865369" evidence="2">
    <location>
        <begin position="26"/>
        <end position="120"/>
    </location>
</feature>